<dbReference type="OrthoDB" id="6712275at2"/>
<name>A0A1B2LWM8_9GAMM</name>
<gene>
    <name evidence="2" type="ORF">BFG52_02230</name>
</gene>
<feature type="transmembrane region" description="Helical" evidence="1">
    <location>
        <begin position="45"/>
        <end position="61"/>
    </location>
</feature>
<accession>A0A1B2LWM8</accession>
<evidence type="ECO:0000256" key="1">
    <source>
        <dbReference type="SAM" id="Phobius"/>
    </source>
</evidence>
<dbReference type="STRING" id="1789224.BFG52_02230"/>
<evidence type="ECO:0000313" key="2">
    <source>
        <dbReference type="EMBL" id="AOA57289.1"/>
    </source>
</evidence>
<keyword evidence="1" id="KW-0812">Transmembrane</keyword>
<sequence length="137" mass="16000">MSTHQIVSNNYAGPYQLKPSRVAVIVVWGMMACLAGLFYYLLDGMLMLLCCVALLLIYWQFNKSNKVIALQALDDNLWVLQYQAVSQPRQVHILKWLDHQAYIVLYFQEAKLAPLIIWYDQVSYQQWKNLKVCANLR</sequence>
<keyword evidence="3" id="KW-1185">Reference proteome</keyword>
<evidence type="ECO:0000313" key="3">
    <source>
        <dbReference type="Proteomes" id="UP000093391"/>
    </source>
</evidence>
<organism evidence="2 3">
    <name type="scientific">Acinetobacter larvae</name>
    <dbReference type="NCBI Taxonomy" id="1789224"/>
    <lineage>
        <taxon>Bacteria</taxon>
        <taxon>Pseudomonadati</taxon>
        <taxon>Pseudomonadota</taxon>
        <taxon>Gammaproteobacteria</taxon>
        <taxon>Moraxellales</taxon>
        <taxon>Moraxellaceae</taxon>
        <taxon>Acinetobacter</taxon>
    </lineage>
</organism>
<dbReference type="Proteomes" id="UP000093391">
    <property type="component" value="Chromosome"/>
</dbReference>
<dbReference type="EMBL" id="CP016895">
    <property type="protein sequence ID" value="AOA57289.1"/>
    <property type="molecule type" value="Genomic_DNA"/>
</dbReference>
<protein>
    <recommendedName>
        <fullName evidence="4">Toxin CptA</fullName>
    </recommendedName>
</protein>
<keyword evidence="1" id="KW-1133">Transmembrane helix</keyword>
<proteinExistence type="predicted"/>
<evidence type="ECO:0008006" key="4">
    <source>
        <dbReference type="Google" id="ProtNLM"/>
    </source>
</evidence>
<keyword evidence="1" id="KW-0472">Membrane</keyword>
<dbReference type="KEGG" id="ala:BFG52_02230"/>
<feature type="transmembrane region" description="Helical" evidence="1">
    <location>
        <begin position="21"/>
        <end position="39"/>
    </location>
</feature>
<reference evidence="2 3" key="1">
    <citation type="submission" date="2016-08" db="EMBL/GenBank/DDBJ databases">
        <authorList>
            <person name="Seilhamer J.J."/>
        </authorList>
    </citation>
    <scope>NUCLEOTIDE SEQUENCE [LARGE SCALE GENOMIC DNA]</scope>
    <source>
        <strain evidence="2 3">BRTC-1</strain>
    </source>
</reference>
<dbReference type="AlphaFoldDB" id="A0A1B2LWM8"/>
<dbReference type="RefSeq" id="WP_067552053.1">
    <property type="nucleotide sequence ID" value="NZ_CP016895.1"/>
</dbReference>